<dbReference type="InterPro" id="IPR008949">
    <property type="entry name" value="Isoprenoid_synthase_dom_sf"/>
</dbReference>
<gene>
    <name evidence="3" type="ORF">GCM10010276_86790</name>
</gene>
<sequence length="349" mass="39001">MTSIESDGFCFYCPIEPAVHPEAAQVDEAARRWAKELGIGSGRRQETSDYGQMVCRWAPDGDRELLDLATRHAYVTFALDDLLFDSGPICRNPDQVSLLTGRLVRSLTSPEAEPPPSGFPQLDRAVAAQRACSAEIRAKCQPDTVRRWIDSMVEWYVGALSVVAHRQMGKVLGFRDYLNLGYMDRAIRYCVVVIQIAEGTALPNAELESPLVRAVTEAAYLLVTVDSDLYSYKKEALEGTLEMNVVSALMQEGHSAEYPVRRAFELRNMVMGLFMQLIRQAGAGASAELSRYLRQLEHLVRGNLDWGLRAPRYDVQGDAVPFRLVAAPRPNPLVPSTLPEIAWWWELIA</sequence>
<comment type="caution">
    <text evidence="3">The sequence shown here is derived from an EMBL/GenBank/DDBJ whole genome shotgun (WGS) entry which is preliminary data.</text>
</comment>
<comment type="similarity">
    <text evidence="2">Belongs to the terpene synthase family.</text>
</comment>
<dbReference type="PANTHER" id="PTHR35201">
    <property type="entry name" value="TERPENE SYNTHASE"/>
    <property type="match status" value="1"/>
</dbReference>
<reference evidence="3 4" key="1">
    <citation type="journal article" date="2019" name="Int. J. Syst. Evol. Microbiol.">
        <title>The Global Catalogue of Microorganisms (GCM) 10K type strain sequencing project: providing services to taxonomists for standard genome sequencing and annotation.</title>
        <authorList>
            <consortium name="The Broad Institute Genomics Platform"/>
            <consortium name="The Broad Institute Genome Sequencing Center for Infectious Disease"/>
            <person name="Wu L."/>
            <person name="Ma J."/>
        </authorList>
    </citation>
    <scope>NUCLEOTIDE SEQUENCE [LARGE SCALE GENOMIC DNA]</scope>
    <source>
        <strain evidence="3 4">JCM 4395</strain>
    </source>
</reference>
<dbReference type="RefSeq" id="WP_344406790.1">
    <property type="nucleotide sequence ID" value="NZ_BAAASG010000029.1"/>
</dbReference>
<dbReference type="Proteomes" id="UP001501777">
    <property type="component" value="Unassembled WGS sequence"/>
</dbReference>
<evidence type="ECO:0000313" key="4">
    <source>
        <dbReference type="Proteomes" id="UP001501777"/>
    </source>
</evidence>
<keyword evidence="2" id="KW-0479">Metal-binding</keyword>
<dbReference type="EMBL" id="BAAASG010000029">
    <property type="protein sequence ID" value="GAA2522451.1"/>
    <property type="molecule type" value="Genomic_DNA"/>
</dbReference>
<dbReference type="Pfam" id="PF19086">
    <property type="entry name" value="Terpene_syn_C_2"/>
    <property type="match status" value="1"/>
</dbReference>
<keyword evidence="1 2" id="KW-0456">Lyase</keyword>
<evidence type="ECO:0000256" key="1">
    <source>
        <dbReference type="ARBA" id="ARBA00023239"/>
    </source>
</evidence>
<dbReference type="InterPro" id="IPR034686">
    <property type="entry name" value="Terpene_cyclase-like_2"/>
</dbReference>
<accession>A0ABN3NIE3</accession>
<keyword evidence="2" id="KW-0460">Magnesium</keyword>
<proteinExistence type="inferred from homology"/>
<evidence type="ECO:0000313" key="3">
    <source>
        <dbReference type="EMBL" id="GAA2522451.1"/>
    </source>
</evidence>
<dbReference type="PANTHER" id="PTHR35201:SF4">
    <property type="entry name" value="BETA-PINACENE SYNTHASE-RELATED"/>
    <property type="match status" value="1"/>
</dbReference>
<comment type="cofactor">
    <cofactor evidence="2">
        <name>Mg(2+)</name>
        <dbReference type="ChEBI" id="CHEBI:18420"/>
    </cofactor>
</comment>
<organism evidence="3 4">
    <name type="scientific">Streptomyces longisporus</name>
    <dbReference type="NCBI Taxonomy" id="1948"/>
    <lineage>
        <taxon>Bacteria</taxon>
        <taxon>Bacillati</taxon>
        <taxon>Actinomycetota</taxon>
        <taxon>Actinomycetes</taxon>
        <taxon>Kitasatosporales</taxon>
        <taxon>Streptomycetaceae</taxon>
        <taxon>Streptomyces</taxon>
    </lineage>
</organism>
<dbReference type="Gene3D" id="1.10.600.10">
    <property type="entry name" value="Farnesyl Diphosphate Synthase"/>
    <property type="match status" value="1"/>
</dbReference>
<name>A0ABN3NIE3_STRLO</name>
<dbReference type="EC" id="4.2.3.-" evidence="2"/>
<keyword evidence="4" id="KW-1185">Reference proteome</keyword>
<protein>
    <recommendedName>
        <fullName evidence="2">Terpene synthase</fullName>
        <ecNumber evidence="2">4.2.3.-</ecNumber>
    </recommendedName>
</protein>
<evidence type="ECO:0000256" key="2">
    <source>
        <dbReference type="RuleBase" id="RU366034"/>
    </source>
</evidence>
<dbReference type="SUPFAM" id="SSF48576">
    <property type="entry name" value="Terpenoid synthases"/>
    <property type="match status" value="1"/>
</dbReference>